<evidence type="ECO:0000259" key="9">
    <source>
        <dbReference type="Pfam" id="PF00892"/>
    </source>
</evidence>
<feature type="transmembrane region" description="Helical" evidence="8">
    <location>
        <begin position="38"/>
        <end position="59"/>
    </location>
</feature>
<gene>
    <name evidence="10" type="primary">rarD</name>
    <name evidence="10" type="ORF">K0504_02865</name>
</gene>
<dbReference type="InterPro" id="IPR004626">
    <property type="entry name" value="RarD"/>
</dbReference>
<evidence type="ECO:0000256" key="5">
    <source>
        <dbReference type="ARBA" id="ARBA00022692"/>
    </source>
</evidence>
<proteinExistence type="inferred from homology"/>
<keyword evidence="11" id="KW-1185">Reference proteome</keyword>
<keyword evidence="6 8" id="KW-1133">Transmembrane helix</keyword>
<dbReference type="PANTHER" id="PTHR22911:SF137">
    <property type="entry name" value="SOLUTE CARRIER FAMILY 35 MEMBER G2-RELATED"/>
    <property type="match status" value="1"/>
</dbReference>
<dbReference type="PANTHER" id="PTHR22911">
    <property type="entry name" value="ACYL-MALONYL CONDENSING ENZYME-RELATED"/>
    <property type="match status" value="1"/>
</dbReference>
<feature type="domain" description="EamA" evidence="9">
    <location>
        <begin position="8"/>
        <end position="141"/>
    </location>
</feature>
<reference evidence="10" key="1">
    <citation type="submission" date="2021-07" db="EMBL/GenBank/DDBJ databases">
        <title>Neiella marina sp. nov., isolated from the intestinal content of sea cucumber Apostichopus japonicus.</title>
        <authorList>
            <person name="Bai X."/>
        </authorList>
    </citation>
    <scope>NUCLEOTIDE SEQUENCE</scope>
    <source>
        <strain evidence="10">126</strain>
    </source>
</reference>
<feature type="transmembrane region" description="Helical" evidence="8">
    <location>
        <begin position="71"/>
        <end position="91"/>
    </location>
</feature>
<dbReference type="SUPFAM" id="SSF103481">
    <property type="entry name" value="Multidrug resistance efflux transporter EmrE"/>
    <property type="match status" value="2"/>
</dbReference>
<feature type="transmembrane region" description="Helical" evidence="8">
    <location>
        <begin position="242"/>
        <end position="262"/>
    </location>
</feature>
<keyword evidence="3" id="KW-0813">Transport</keyword>
<evidence type="ECO:0000256" key="3">
    <source>
        <dbReference type="ARBA" id="ARBA00022448"/>
    </source>
</evidence>
<keyword evidence="7 8" id="KW-0472">Membrane</keyword>
<organism evidence="10 11">
    <name type="scientific">Neiella holothuriorum</name>
    <dbReference type="NCBI Taxonomy" id="2870530"/>
    <lineage>
        <taxon>Bacteria</taxon>
        <taxon>Pseudomonadati</taxon>
        <taxon>Pseudomonadota</taxon>
        <taxon>Gammaproteobacteria</taxon>
        <taxon>Alteromonadales</taxon>
        <taxon>Echinimonadaceae</taxon>
        <taxon>Neiella</taxon>
    </lineage>
</organism>
<evidence type="ECO:0000256" key="4">
    <source>
        <dbReference type="ARBA" id="ARBA00022475"/>
    </source>
</evidence>
<feature type="transmembrane region" description="Helical" evidence="8">
    <location>
        <begin position="103"/>
        <end position="120"/>
    </location>
</feature>
<feature type="transmembrane region" description="Helical" evidence="8">
    <location>
        <begin position="178"/>
        <end position="196"/>
    </location>
</feature>
<evidence type="ECO:0000256" key="7">
    <source>
        <dbReference type="ARBA" id="ARBA00023136"/>
    </source>
</evidence>
<comment type="subcellular location">
    <subcellularLocation>
        <location evidence="1">Cell membrane</location>
        <topology evidence="1">Multi-pass membrane protein</topology>
    </subcellularLocation>
</comment>
<name>A0ABS7ECA7_9GAMM</name>
<dbReference type="Proteomes" id="UP001166251">
    <property type="component" value="Unassembled WGS sequence"/>
</dbReference>
<dbReference type="Pfam" id="PF00892">
    <property type="entry name" value="EamA"/>
    <property type="match status" value="1"/>
</dbReference>
<keyword evidence="5 8" id="KW-0812">Transmembrane</keyword>
<dbReference type="RefSeq" id="WP_220102642.1">
    <property type="nucleotide sequence ID" value="NZ_JAHZSS010000002.1"/>
</dbReference>
<sequence length="294" mass="32689">MNSSNRQGAIFAVLAYTMWGIAPIYFKLLQQIPAMEMVAHRVVWSFVLLAGLLTLRVGWQAISSLLREPQKLAWLTLSSALIGLNWLIFIWAVNNNRMLDASLGYYINPIVNVALGMVFLQERLARLQWVAIALATVGVTIQIVNFGSVPWIALALAVSFAFYGLLRKRVRIDGVSGLWVETALILPVALWYLFAISPDNIIMSEHSLTIQVSLIAAGLITTAPLLCFIAAAKRLPLSQLGFFQYIGPSLMFILATLFYDEAVTSDKLITFGFIWAALAVFSWHGLRSSRQPQQ</sequence>
<evidence type="ECO:0000256" key="1">
    <source>
        <dbReference type="ARBA" id="ARBA00004651"/>
    </source>
</evidence>
<evidence type="ECO:0000313" key="10">
    <source>
        <dbReference type="EMBL" id="MBW8189963.1"/>
    </source>
</evidence>
<feature type="transmembrane region" description="Helical" evidence="8">
    <location>
        <begin position="7"/>
        <end position="26"/>
    </location>
</feature>
<evidence type="ECO:0000313" key="11">
    <source>
        <dbReference type="Proteomes" id="UP001166251"/>
    </source>
</evidence>
<evidence type="ECO:0000256" key="2">
    <source>
        <dbReference type="ARBA" id="ARBA00007362"/>
    </source>
</evidence>
<feature type="transmembrane region" description="Helical" evidence="8">
    <location>
        <begin position="150"/>
        <end position="166"/>
    </location>
</feature>
<dbReference type="InterPro" id="IPR037185">
    <property type="entry name" value="EmrE-like"/>
</dbReference>
<comment type="caution">
    <text evidence="10">The sequence shown here is derived from an EMBL/GenBank/DDBJ whole genome shotgun (WGS) entry which is preliminary data.</text>
</comment>
<keyword evidence="4" id="KW-1003">Cell membrane</keyword>
<feature type="transmembrane region" description="Helical" evidence="8">
    <location>
        <begin position="208"/>
        <end position="230"/>
    </location>
</feature>
<dbReference type="Gene3D" id="1.10.3730.20">
    <property type="match status" value="1"/>
</dbReference>
<evidence type="ECO:0000256" key="8">
    <source>
        <dbReference type="SAM" id="Phobius"/>
    </source>
</evidence>
<evidence type="ECO:0000256" key="6">
    <source>
        <dbReference type="ARBA" id="ARBA00022989"/>
    </source>
</evidence>
<protein>
    <submittedName>
        <fullName evidence="10">EamA family transporter RarD</fullName>
    </submittedName>
</protein>
<accession>A0ABS7ECA7</accession>
<dbReference type="NCBIfam" id="TIGR00688">
    <property type="entry name" value="rarD"/>
    <property type="match status" value="1"/>
</dbReference>
<dbReference type="InterPro" id="IPR000620">
    <property type="entry name" value="EamA_dom"/>
</dbReference>
<feature type="transmembrane region" description="Helical" evidence="8">
    <location>
        <begin position="268"/>
        <end position="286"/>
    </location>
</feature>
<comment type="similarity">
    <text evidence="2">Belongs to the EamA transporter family.</text>
</comment>
<dbReference type="EMBL" id="JAHZSS010000002">
    <property type="protein sequence ID" value="MBW8189963.1"/>
    <property type="molecule type" value="Genomic_DNA"/>
</dbReference>